<protein>
    <recommendedName>
        <fullName evidence="4">CCHC-type domain-containing protein</fullName>
    </recommendedName>
</protein>
<dbReference type="Proteomes" id="UP000095085">
    <property type="component" value="Unassembled WGS sequence"/>
</dbReference>
<evidence type="ECO:0000313" key="2">
    <source>
        <dbReference type="EMBL" id="ODV65603.1"/>
    </source>
</evidence>
<organism evidence="2 3">
    <name type="scientific">Hyphopichia burtonii NRRL Y-1933</name>
    <dbReference type="NCBI Taxonomy" id="984485"/>
    <lineage>
        <taxon>Eukaryota</taxon>
        <taxon>Fungi</taxon>
        <taxon>Dikarya</taxon>
        <taxon>Ascomycota</taxon>
        <taxon>Saccharomycotina</taxon>
        <taxon>Pichiomycetes</taxon>
        <taxon>Debaryomycetaceae</taxon>
        <taxon>Hyphopichia</taxon>
    </lineage>
</organism>
<dbReference type="AlphaFoldDB" id="A0A1E4RED8"/>
<evidence type="ECO:0000313" key="3">
    <source>
        <dbReference type="Proteomes" id="UP000095085"/>
    </source>
</evidence>
<evidence type="ECO:0008006" key="4">
    <source>
        <dbReference type="Google" id="ProtNLM"/>
    </source>
</evidence>
<keyword evidence="1" id="KW-0175">Coiled coil</keyword>
<proteinExistence type="predicted"/>
<evidence type="ECO:0000256" key="1">
    <source>
        <dbReference type="SAM" id="Coils"/>
    </source>
</evidence>
<dbReference type="GeneID" id="30996306"/>
<feature type="coiled-coil region" evidence="1">
    <location>
        <begin position="10"/>
        <end position="44"/>
    </location>
</feature>
<reference evidence="3" key="1">
    <citation type="submission" date="2016-05" db="EMBL/GenBank/DDBJ databases">
        <title>Comparative genomics of biotechnologically important yeasts.</title>
        <authorList>
            <consortium name="DOE Joint Genome Institute"/>
            <person name="Riley R."/>
            <person name="Haridas S."/>
            <person name="Wolfe K.H."/>
            <person name="Lopes M.R."/>
            <person name="Hittinger C.T."/>
            <person name="Goker M."/>
            <person name="Salamov A."/>
            <person name="Wisecaver J."/>
            <person name="Long T.M."/>
            <person name="Aerts A.L."/>
            <person name="Barry K."/>
            <person name="Choi C."/>
            <person name="Clum A."/>
            <person name="Coughlan A.Y."/>
            <person name="Deshpande S."/>
            <person name="Douglass A.P."/>
            <person name="Hanson S.J."/>
            <person name="Klenk H.-P."/>
            <person name="Labutti K."/>
            <person name="Lapidus A."/>
            <person name="Lindquist E."/>
            <person name="Lipzen A."/>
            <person name="Meier-Kolthoff J.P."/>
            <person name="Ohm R.A."/>
            <person name="Otillar R.P."/>
            <person name="Pangilinan J."/>
            <person name="Peng Y."/>
            <person name="Rokas A."/>
            <person name="Rosa C.A."/>
            <person name="Scheuner C."/>
            <person name="Sibirny A.A."/>
            <person name="Slot J.C."/>
            <person name="Stielow J.B."/>
            <person name="Sun H."/>
            <person name="Kurtzman C.P."/>
            <person name="Blackwell M."/>
            <person name="Grigoriev I.V."/>
            <person name="Jeffries T.W."/>
        </authorList>
    </citation>
    <scope>NUCLEOTIDE SEQUENCE [LARGE SCALE GENOMIC DNA]</scope>
    <source>
        <strain evidence="3">NRRL Y-1933</strain>
    </source>
</reference>
<dbReference type="RefSeq" id="XP_020074670.1">
    <property type="nucleotide sequence ID" value="XM_020221757.1"/>
</dbReference>
<accession>A0A1E4RED8</accession>
<name>A0A1E4RED8_9ASCO</name>
<dbReference type="Pfam" id="PF16588">
    <property type="entry name" value="zf-C2H2_10"/>
    <property type="match status" value="1"/>
</dbReference>
<gene>
    <name evidence="2" type="ORF">HYPBUDRAFT_153838</name>
</gene>
<sequence length="157" mass="18512">MSIVELLKSVDTLAKLINQKNQELESLKKNYDQKLGQINDYIEMIQKDEPQTKLESIEDGDFLNKINERVTCPNCDHEIWNNESKESDYLLIPKKKLKYLLEDSVEFKQLRIKDDETHTYKKHAPLNNNGKSKRVCSYCHKPGHQRARCFKRLNSET</sequence>
<dbReference type="EMBL" id="KV454544">
    <property type="protein sequence ID" value="ODV65603.1"/>
    <property type="molecule type" value="Genomic_DNA"/>
</dbReference>
<dbReference type="OrthoDB" id="4069967at2759"/>
<keyword evidence="3" id="KW-1185">Reference proteome</keyword>